<dbReference type="InterPro" id="IPR047324">
    <property type="entry name" value="LbH_gamma_CA-like"/>
</dbReference>
<dbReference type="CDD" id="cd04645">
    <property type="entry name" value="LbH_gamma_CA_like"/>
    <property type="match status" value="1"/>
</dbReference>
<dbReference type="SUPFAM" id="SSF51161">
    <property type="entry name" value="Trimeric LpxA-like enzymes"/>
    <property type="match status" value="1"/>
</dbReference>
<dbReference type="Gene3D" id="2.160.10.10">
    <property type="entry name" value="Hexapeptide repeat proteins"/>
    <property type="match status" value="1"/>
</dbReference>
<protein>
    <submittedName>
        <fullName evidence="1">Gamma carbonic anhydrase family protein</fullName>
    </submittedName>
</protein>
<dbReference type="Pfam" id="PF00132">
    <property type="entry name" value="Hexapep"/>
    <property type="match status" value="2"/>
</dbReference>
<evidence type="ECO:0000313" key="2">
    <source>
        <dbReference type="Proteomes" id="UP000729290"/>
    </source>
</evidence>
<name>A0ABS2G8R9_9FIRM</name>
<sequence>MIRKFKNHTPVVPDSCYVFPTATIIGDVTLGENVIVYPGTVIRGEHRSITIGDNTNLQENCTVHIEVGYDVHIGSGVTIGHNAIIHACTIHDNVLIGMGAIIQDGVVIGENCFIGAGALLRRGMVVEPGSMVYGFPAHRVRDITEAEYREIRESTEEYQISRREFLSQDREQKEF</sequence>
<dbReference type="InterPro" id="IPR011004">
    <property type="entry name" value="Trimer_LpxA-like_sf"/>
</dbReference>
<comment type="caution">
    <text evidence="1">The sequence shown here is derived from an EMBL/GenBank/DDBJ whole genome shotgun (WGS) entry which is preliminary data.</text>
</comment>
<dbReference type="PANTHER" id="PTHR13061">
    <property type="entry name" value="DYNACTIN SUBUNIT P25"/>
    <property type="match status" value="1"/>
</dbReference>
<keyword evidence="2" id="KW-1185">Reference proteome</keyword>
<organism evidence="1 2">
    <name type="scientific">Anaerotignum lactatifermentans</name>
    <dbReference type="NCBI Taxonomy" id="160404"/>
    <lineage>
        <taxon>Bacteria</taxon>
        <taxon>Bacillati</taxon>
        <taxon>Bacillota</taxon>
        <taxon>Clostridia</taxon>
        <taxon>Lachnospirales</taxon>
        <taxon>Anaerotignaceae</taxon>
        <taxon>Anaerotignum</taxon>
    </lineage>
</organism>
<dbReference type="PANTHER" id="PTHR13061:SF29">
    <property type="entry name" value="GAMMA CARBONIC ANHYDRASE-LIKE 1, MITOCHONDRIAL-RELATED"/>
    <property type="match status" value="1"/>
</dbReference>
<dbReference type="InterPro" id="IPR050484">
    <property type="entry name" value="Transf_Hexapept/Carb_Anhydrase"/>
</dbReference>
<reference evidence="1 2" key="1">
    <citation type="journal article" date="2021" name="Sci. Rep.">
        <title>The distribution of antibiotic resistance genes in chicken gut microbiota commensals.</title>
        <authorList>
            <person name="Juricova H."/>
            <person name="Matiasovicova J."/>
            <person name="Kubasova T."/>
            <person name="Cejkova D."/>
            <person name="Rychlik I."/>
        </authorList>
    </citation>
    <scope>NUCLEOTIDE SEQUENCE [LARGE SCALE GENOMIC DNA]</scope>
    <source>
        <strain evidence="1 2">An431b</strain>
    </source>
</reference>
<dbReference type="InterPro" id="IPR001451">
    <property type="entry name" value="Hexapep"/>
</dbReference>
<dbReference type="EMBL" id="JACSNV010000003">
    <property type="protein sequence ID" value="MBM6877048.1"/>
    <property type="molecule type" value="Genomic_DNA"/>
</dbReference>
<gene>
    <name evidence="1" type="ORF">H9X83_02585</name>
</gene>
<proteinExistence type="predicted"/>
<dbReference type="Pfam" id="PF14602">
    <property type="entry name" value="Hexapep_2"/>
    <property type="match status" value="1"/>
</dbReference>
<evidence type="ECO:0000313" key="1">
    <source>
        <dbReference type="EMBL" id="MBM6877048.1"/>
    </source>
</evidence>
<accession>A0ABS2G8R9</accession>
<dbReference type="Proteomes" id="UP000729290">
    <property type="component" value="Unassembled WGS sequence"/>
</dbReference>
<dbReference type="RefSeq" id="WP_205132967.1">
    <property type="nucleotide sequence ID" value="NZ_JACSNT010000003.1"/>
</dbReference>